<dbReference type="GO" id="GO:0005509">
    <property type="term" value="F:calcium ion binding"/>
    <property type="evidence" value="ECO:0007669"/>
    <property type="project" value="InterPro"/>
</dbReference>
<dbReference type="InterPro" id="IPR018247">
    <property type="entry name" value="EF_Hand_1_Ca_BS"/>
</dbReference>
<sequence length="110" mass="12260">MYARLLVLALACLPCAVRAQVTATGDYLARMDSDRDGRVSLAEYQAWMSYAFEGMDRNRDGTLSADELPGGRGKPITREAHLAQLAERFRRQDVDRDGFLGEKELAAPPR</sequence>
<keyword evidence="1" id="KW-0732">Signal</keyword>
<dbReference type="InterPro" id="IPR002048">
    <property type="entry name" value="EF_hand_dom"/>
</dbReference>
<accession>A0A7G9TE29</accession>
<dbReference type="GeneID" id="81469845"/>
<dbReference type="Pfam" id="PF13202">
    <property type="entry name" value="EF-hand_5"/>
    <property type="match status" value="2"/>
</dbReference>
<dbReference type="PROSITE" id="PS50222">
    <property type="entry name" value="EF_HAND_2"/>
    <property type="match status" value="1"/>
</dbReference>
<feature type="signal peptide" evidence="1">
    <location>
        <begin position="1"/>
        <end position="19"/>
    </location>
</feature>
<feature type="chain" id="PRO_5028978092" description="EF-hand domain-containing protein" evidence="1">
    <location>
        <begin position="20"/>
        <end position="110"/>
    </location>
</feature>
<proteinExistence type="predicted"/>
<evidence type="ECO:0000313" key="4">
    <source>
        <dbReference type="Proteomes" id="UP000515838"/>
    </source>
</evidence>
<dbReference type="EMBL" id="CP060731">
    <property type="protein sequence ID" value="QNN78354.1"/>
    <property type="molecule type" value="Genomic_DNA"/>
</dbReference>
<reference evidence="3 4" key="1">
    <citation type="submission" date="2020-08" db="EMBL/GenBank/DDBJ databases">
        <title>Streptomycin Non-resistant strain, P. mexicana.</title>
        <authorList>
            <person name="Ganesh-Kumar S."/>
            <person name="Zhe T."/>
            <person name="Yu Z."/>
            <person name="Min Y."/>
        </authorList>
    </citation>
    <scope>NUCLEOTIDE SEQUENCE [LARGE SCALE GENOMIC DNA]</scope>
    <source>
        <strain evidence="3 4">GTZY2</strain>
    </source>
</reference>
<organism evidence="3 4">
    <name type="scientific">Pseudoxanthomonas mexicana</name>
    <dbReference type="NCBI Taxonomy" id="128785"/>
    <lineage>
        <taxon>Bacteria</taxon>
        <taxon>Pseudomonadati</taxon>
        <taxon>Pseudomonadota</taxon>
        <taxon>Gammaproteobacteria</taxon>
        <taxon>Lysobacterales</taxon>
        <taxon>Lysobacteraceae</taxon>
        <taxon>Pseudoxanthomonas</taxon>
    </lineage>
</organism>
<gene>
    <name evidence="3" type="ORF">IAE60_02635</name>
</gene>
<dbReference type="PROSITE" id="PS00018">
    <property type="entry name" value="EF_HAND_1"/>
    <property type="match status" value="2"/>
</dbReference>
<dbReference type="AlphaFoldDB" id="A0A7G9TE29"/>
<feature type="domain" description="EF-hand" evidence="2">
    <location>
        <begin position="80"/>
        <end position="110"/>
    </location>
</feature>
<dbReference type="Gene3D" id="1.10.238.10">
    <property type="entry name" value="EF-hand"/>
    <property type="match status" value="1"/>
</dbReference>
<dbReference type="RefSeq" id="WP_187573755.1">
    <property type="nucleotide sequence ID" value="NZ_CP060731.1"/>
</dbReference>
<evidence type="ECO:0000313" key="3">
    <source>
        <dbReference type="EMBL" id="QNN78354.1"/>
    </source>
</evidence>
<protein>
    <recommendedName>
        <fullName evidence="2">EF-hand domain-containing protein</fullName>
    </recommendedName>
</protein>
<dbReference type="SUPFAM" id="SSF47473">
    <property type="entry name" value="EF-hand"/>
    <property type="match status" value="1"/>
</dbReference>
<evidence type="ECO:0000259" key="2">
    <source>
        <dbReference type="PROSITE" id="PS50222"/>
    </source>
</evidence>
<name>A0A7G9TE29_PSEMX</name>
<dbReference type="InterPro" id="IPR011992">
    <property type="entry name" value="EF-hand-dom_pair"/>
</dbReference>
<evidence type="ECO:0000256" key="1">
    <source>
        <dbReference type="SAM" id="SignalP"/>
    </source>
</evidence>
<dbReference type="Proteomes" id="UP000515838">
    <property type="component" value="Chromosome"/>
</dbReference>